<feature type="region of interest" description="Disordered" evidence="5">
    <location>
        <begin position="248"/>
        <end position="284"/>
    </location>
</feature>
<feature type="signal peptide" evidence="6">
    <location>
        <begin position="1"/>
        <end position="23"/>
    </location>
</feature>
<dbReference type="SUPFAM" id="SSF46626">
    <property type="entry name" value="Cytochrome c"/>
    <property type="match status" value="2"/>
</dbReference>
<dbReference type="PROSITE" id="PS51007">
    <property type="entry name" value="CYTC"/>
    <property type="match status" value="2"/>
</dbReference>
<keyword evidence="6" id="KW-0732">Signal</keyword>
<dbReference type="Proteomes" id="UP000294664">
    <property type="component" value="Unassembled WGS sequence"/>
</dbReference>
<sequence length="284" mass="28902">MKRAILPLLALGTALIMAGPAVSQTALPGPTTPAAQTPADRADRRADLVHGRQIAITGGRHQDAVACARCHGADGAGDSSGAFPRLADQSAWYLYKTLQDYAGGLRPNPVMAPVARALAEDELIAVSTYYAAANAAPAAPPAPADVGLLQIGGAISARGLPEQGVPACAGCHGENGVGKAPFYPFIAGQSAAYLAFQLQQWKRGVRGGDPQNVMALIAQAMTDEQIQAVSVFLANVRGREITPDAGAFRPAHAVGTSGTPWTAGRLPGADGPGGPLGAPAPRQP</sequence>
<dbReference type="InterPro" id="IPR050597">
    <property type="entry name" value="Cytochrome_c_Oxidase_Subunit"/>
</dbReference>
<feature type="chain" id="PRO_5020413102" evidence="6">
    <location>
        <begin position="24"/>
        <end position="284"/>
    </location>
</feature>
<dbReference type="PANTHER" id="PTHR33751">
    <property type="entry name" value="CBB3-TYPE CYTOCHROME C OXIDASE SUBUNIT FIXP"/>
    <property type="match status" value="1"/>
</dbReference>
<dbReference type="Pfam" id="PF00034">
    <property type="entry name" value="Cytochrom_C"/>
    <property type="match status" value="2"/>
</dbReference>
<dbReference type="AlphaFoldDB" id="A0A4V2UWZ4"/>
<dbReference type="InterPro" id="IPR036909">
    <property type="entry name" value="Cyt_c-like_dom_sf"/>
</dbReference>
<dbReference type="InterPro" id="IPR009056">
    <property type="entry name" value="Cyt_c-like_dom"/>
</dbReference>
<feature type="domain" description="Cytochrome c" evidence="7">
    <location>
        <begin position="147"/>
        <end position="237"/>
    </location>
</feature>
<accession>A0A4V2UWZ4</accession>
<gene>
    <name evidence="8" type="ORF">EDC64_11857</name>
</gene>
<evidence type="ECO:0000313" key="9">
    <source>
        <dbReference type="Proteomes" id="UP000294664"/>
    </source>
</evidence>
<organism evidence="8 9">
    <name type="scientific">Aquabacter spiritensis</name>
    <dbReference type="NCBI Taxonomy" id="933073"/>
    <lineage>
        <taxon>Bacteria</taxon>
        <taxon>Pseudomonadati</taxon>
        <taxon>Pseudomonadota</taxon>
        <taxon>Alphaproteobacteria</taxon>
        <taxon>Hyphomicrobiales</taxon>
        <taxon>Xanthobacteraceae</taxon>
        <taxon>Aquabacter</taxon>
    </lineage>
</organism>
<reference evidence="8 9" key="1">
    <citation type="submission" date="2019-03" db="EMBL/GenBank/DDBJ databases">
        <title>Genomic Encyclopedia of Type Strains, Phase IV (KMG-IV): sequencing the most valuable type-strain genomes for metagenomic binning, comparative biology and taxonomic classification.</title>
        <authorList>
            <person name="Goeker M."/>
        </authorList>
    </citation>
    <scope>NUCLEOTIDE SEQUENCE [LARGE SCALE GENOMIC DNA]</scope>
    <source>
        <strain evidence="8 9">DSM 9035</strain>
    </source>
</reference>
<keyword evidence="9" id="KW-1185">Reference proteome</keyword>
<protein>
    <submittedName>
        <fullName evidence="8">Cytochrome c553</fullName>
    </submittedName>
</protein>
<dbReference type="GO" id="GO:0020037">
    <property type="term" value="F:heme binding"/>
    <property type="evidence" value="ECO:0007669"/>
    <property type="project" value="InterPro"/>
</dbReference>
<evidence type="ECO:0000256" key="4">
    <source>
        <dbReference type="PROSITE-ProRule" id="PRU00433"/>
    </source>
</evidence>
<comment type="caution">
    <text evidence="8">The sequence shown here is derived from an EMBL/GenBank/DDBJ whole genome shotgun (WGS) entry which is preliminary data.</text>
</comment>
<evidence type="ECO:0000259" key="7">
    <source>
        <dbReference type="PROSITE" id="PS51007"/>
    </source>
</evidence>
<feature type="domain" description="Cytochrome c" evidence="7">
    <location>
        <begin position="46"/>
        <end position="134"/>
    </location>
</feature>
<dbReference type="GO" id="GO:0009055">
    <property type="term" value="F:electron transfer activity"/>
    <property type="evidence" value="ECO:0007669"/>
    <property type="project" value="InterPro"/>
</dbReference>
<evidence type="ECO:0000256" key="5">
    <source>
        <dbReference type="SAM" id="MobiDB-lite"/>
    </source>
</evidence>
<evidence type="ECO:0000313" key="8">
    <source>
        <dbReference type="EMBL" id="TCT01558.1"/>
    </source>
</evidence>
<dbReference type="OrthoDB" id="9808603at2"/>
<evidence type="ECO:0000256" key="6">
    <source>
        <dbReference type="SAM" id="SignalP"/>
    </source>
</evidence>
<keyword evidence="2 4" id="KW-0479">Metal-binding</keyword>
<evidence type="ECO:0000256" key="2">
    <source>
        <dbReference type="ARBA" id="ARBA00022723"/>
    </source>
</evidence>
<name>A0A4V2UWZ4_9HYPH</name>
<dbReference type="GO" id="GO:0046872">
    <property type="term" value="F:metal ion binding"/>
    <property type="evidence" value="ECO:0007669"/>
    <property type="project" value="UniProtKB-KW"/>
</dbReference>
<dbReference type="EMBL" id="SMAI01000018">
    <property type="protein sequence ID" value="TCT01558.1"/>
    <property type="molecule type" value="Genomic_DNA"/>
</dbReference>
<evidence type="ECO:0000256" key="1">
    <source>
        <dbReference type="ARBA" id="ARBA00022617"/>
    </source>
</evidence>
<dbReference type="Gene3D" id="1.10.760.10">
    <property type="entry name" value="Cytochrome c-like domain"/>
    <property type="match status" value="2"/>
</dbReference>
<evidence type="ECO:0000256" key="3">
    <source>
        <dbReference type="ARBA" id="ARBA00023004"/>
    </source>
</evidence>
<dbReference type="PANTHER" id="PTHR33751:SF11">
    <property type="entry name" value="BLL4483 PROTEIN"/>
    <property type="match status" value="1"/>
</dbReference>
<proteinExistence type="predicted"/>
<keyword evidence="3 4" id="KW-0408">Iron</keyword>
<keyword evidence="1 4" id="KW-0349">Heme</keyword>